<dbReference type="PANTHER" id="PTHR46068">
    <property type="entry name" value="PROTEIN CBG27172"/>
    <property type="match status" value="1"/>
</dbReference>
<name>A0A7R8XG45_9CRUS</name>
<dbReference type="Proteomes" id="UP000677054">
    <property type="component" value="Unassembled WGS sequence"/>
</dbReference>
<dbReference type="AlphaFoldDB" id="A0A7R8XG45"/>
<proteinExistence type="predicted"/>
<dbReference type="PANTHER" id="PTHR46068:SF1">
    <property type="entry name" value="TRANSPOSASE IS30-LIKE HTH DOMAIN-CONTAINING PROTEIN"/>
    <property type="match status" value="1"/>
</dbReference>
<dbReference type="Gene3D" id="1.25.40.90">
    <property type="match status" value="1"/>
</dbReference>
<accession>A0A7R8XG45</accession>
<evidence type="ECO:0000313" key="3">
    <source>
        <dbReference type="Proteomes" id="UP000677054"/>
    </source>
</evidence>
<evidence type="ECO:0000313" key="2">
    <source>
        <dbReference type="EMBL" id="CAD7245602.1"/>
    </source>
</evidence>
<protein>
    <submittedName>
        <fullName evidence="2">Uncharacterized protein</fullName>
    </submittedName>
</protein>
<feature type="compositionally biased region" description="Basic and acidic residues" evidence="1">
    <location>
        <begin position="211"/>
        <end position="236"/>
    </location>
</feature>
<evidence type="ECO:0000256" key="1">
    <source>
        <dbReference type="SAM" id="MobiDB-lite"/>
    </source>
</evidence>
<gene>
    <name evidence="2" type="ORF">DSTB1V02_LOCUS5473</name>
</gene>
<reference evidence="2" key="1">
    <citation type="submission" date="2020-11" db="EMBL/GenBank/DDBJ databases">
        <authorList>
            <person name="Tran Van P."/>
        </authorList>
    </citation>
    <scope>NUCLEOTIDE SEQUENCE</scope>
</reference>
<sequence length="358" mass="41002">MPEVTSDTRLNLGIIGGRREWKKLAGITAGRQLQSREVGEQETQPTLSRIVRELLIQRNPRRSMRKMAREMHISGESMRTIVKKHIHLKSLKRMHAQLLPPHTRQLRLQRSKALLQRFTFDDVDKILFSDEKLFTIQATSNRQNDRILAPRISDVSDEMLIMPHSQHLQEEKVRNNIARIFKIWAERHIYDKDFLAVLFAILNDAKPEKISHSHSHELGKKVKDQDQDQDKEKEMQKPILESFEPENLISKIASTHAAHKVSGEKHRKMKSMCFNMAEVEKFHLNIKGKIKAQEKKLEEVMTSLPEGSPVPSPDVNAPSPGPEDDFDLEDDKSSSSNLPLPPPSSLKTSDSIPSFFGA</sequence>
<keyword evidence="3" id="KW-1185">Reference proteome</keyword>
<dbReference type="InterPro" id="IPR008942">
    <property type="entry name" value="ENTH_VHS"/>
</dbReference>
<dbReference type="OrthoDB" id="7540217at2759"/>
<dbReference type="EMBL" id="CAJPEV010000900">
    <property type="protein sequence ID" value="CAG0889389.1"/>
    <property type="molecule type" value="Genomic_DNA"/>
</dbReference>
<dbReference type="EMBL" id="LR900417">
    <property type="protein sequence ID" value="CAD7245602.1"/>
    <property type="molecule type" value="Genomic_DNA"/>
</dbReference>
<organism evidence="2">
    <name type="scientific">Darwinula stevensoni</name>
    <dbReference type="NCBI Taxonomy" id="69355"/>
    <lineage>
        <taxon>Eukaryota</taxon>
        <taxon>Metazoa</taxon>
        <taxon>Ecdysozoa</taxon>
        <taxon>Arthropoda</taxon>
        <taxon>Crustacea</taxon>
        <taxon>Oligostraca</taxon>
        <taxon>Ostracoda</taxon>
        <taxon>Podocopa</taxon>
        <taxon>Podocopida</taxon>
        <taxon>Darwinulocopina</taxon>
        <taxon>Darwinuloidea</taxon>
        <taxon>Darwinulidae</taxon>
        <taxon>Darwinula</taxon>
    </lineage>
</organism>
<feature type="region of interest" description="Disordered" evidence="1">
    <location>
        <begin position="211"/>
        <end position="241"/>
    </location>
</feature>
<feature type="region of interest" description="Disordered" evidence="1">
    <location>
        <begin position="301"/>
        <end position="358"/>
    </location>
</feature>